<name>A0A7V9Z6C4_9BACL</name>
<dbReference type="CDD" id="cd00207">
    <property type="entry name" value="fer2"/>
    <property type="match status" value="1"/>
</dbReference>
<evidence type="ECO:0000313" key="2">
    <source>
        <dbReference type="EMBL" id="MBA2874738.1"/>
    </source>
</evidence>
<accession>A0A7V9Z6C4</accession>
<dbReference type="InterPro" id="IPR001041">
    <property type="entry name" value="2Fe-2S_ferredoxin-type"/>
</dbReference>
<feature type="domain" description="2Fe-2S ferredoxin-type" evidence="1">
    <location>
        <begin position="28"/>
        <end position="108"/>
    </location>
</feature>
<keyword evidence="3" id="KW-1185">Reference proteome</keyword>
<dbReference type="AlphaFoldDB" id="A0A7V9Z6C4"/>
<protein>
    <submittedName>
        <fullName evidence="2">Ferredoxin</fullName>
    </submittedName>
</protein>
<dbReference type="Gene3D" id="3.10.20.30">
    <property type="match status" value="1"/>
</dbReference>
<gene>
    <name evidence="2" type="ORF">HNR31_001509</name>
</gene>
<evidence type="ECO:0000259" key="1">
    <source>
        <dbReference type="PROSITE" id="PS51085"/>
    </source>
</evidence>
<evidence type="ECO:0000313" key="3">
    <source>
        <dbReference type="Proteomes" id="UP000523087"/>
    </source>
</evidence>
<reference evidence="2 3" key="1">
    <citation type="submission" date="2020-07" db="EMBL/GenBank/DDBJ databases">
        <title>Genomic Encyclopedia of Type Strains, Phase IV (KMG-IV): sequencing the most valuable type-strain genomes for metagenomic binning, comparative biology and taxonomic classification.</title>
        <authorList>
            <person name="Goeker M."/>
        </authorList>
    </citation>
    <scope>NUCLEOTIDE SEQUENCE [LARGE SCALE GENOMIC DNA]</scope>
    <source>
        <strain evidence="2 3">DSM 15730</strain>
    </source>
</reference>
<comment type="caution">
    <text evidence="2">The sequence shown here is derived from an EMBL/GenBank/DDBJ whole genome shotgun (WGS) entry which is preliminary data.</text>
</comment>
<dbReference type="EMBL" id="JACDUT010000004">
    <property type="protein sequence ID" value="MBA2874738.1"/>
    <property type="molecule type" value="Genomic_DNA"/>
</dbReference>
<dbReference type="InterPro" id="IPR012675">
    <property type="entry name" value="Beta-grasp_dom_sf"/>
</dbReference>
<dbReference type="Proteomes" id="UP000523087">
    <property type="component" value="Unassembled WGS sequence"/>
</dbReference>
<organism evidence="2 3">
    <name type="scientific">Thermaerobacillus caldiproteolyticus</name>
    <dbReference type="NCBI Taxonomy" id="247480"/>
    <lineage>
        <taxon>Bacteria</taxon>
        <taxon>Bacillati</taxon>
        <taxon>Bacillota</taxon>
        <taxon>Bacilli</taxon>
        <taxon>Bacillales</taxon>
        <taxon>Anoxybacillaceae</taxon>
        <taxon>Thermaerobacillus</taxon>
    </lineage>
</organism>
<dbReference type="InterPro" id="IPR036010">
    <property type="entry name" value="2Fe-2S_ferredoxin-like_sf"/>
</dbReference>
<proteinExistence type="predicted"/>
<dbReference type="GO" id="GO:0051536">
    <property type="term" value="F:iron-sulfur cluster binding"/>
    <property type="evidence" value="ECO:0007669"/>
    <property type="project" value="InterPro"/>
</dbReference>
<dbReference type="SUPFAM" id="SSF54292">
    <property type="entry name" value="2Fe-2S ferredoxin-like"/>
    <property type="match status" value="1"/>
</dbReference>
<sequence>MERRLTVGSLIKNKQRMEIAEFPSTMQSVIKIKQNNRPFQLLPISNELLLDIALKQEIPLDYKCRKGTCGRCAVEVLEGQNLLYRRTKRELEKSQNVNMRLACQARIK</sequence>
<dbReference type="PROSITE" id="PS51085">
    <property type="entry name" value="2FE2S_FER_2"/>
    <property type="match status" value="1"/>
</dbReference>
<dbReference type="Pfam" id="PF00111">
    <property type="entry name" value="Fer2"/>
    <property type="match status" value="1"/>
</dbReference>
<dbReference type="RefSeq" id="WP_181555613.1">
    <property type="nucleotide sequence ID" value="NZ_JACDUT010000004.1"/>
</dbReference>